<sequence>MAAVRQVLAALAVDLFEDSSESDSENERVSREPFNIRQISERMLFQHTKLNRHVFCYVLEVISPALTKNTRKGRYQHLTPMQKLYVTLQFYATASYHAEDYPAVKRAFYKLELTRHGRGFPNVPGLRALTYDISIRNYFCTRVVIQFCTHLH</sequence>
<name>A0A482W7I4_ASBVE</name>
<dbReference type="EMBL" id="QDEB01020303">
    <property type="protein sequence ID" value="RZC41096.1"/>
    <property type="molecule type" value="Genomic_DNA"/>
</dbReference>
<accession>A0A482W7I4</accession>
<evidence type="ECO:0000313" key="2">
    <source>
        <dbReference type="Proteomes" id="UP000292052"/>
    </source>
</evidence>
<gene>
    <name evidence="1" type="ORF">BDFB_014313</name>
</gene>
<organism evidence="1 2">
    <name type="scientific">Asbolus verrucosus</name>
    <name type="common">Desert ironclad beetle</name>
    <dbReference type="NCBI Taxonomy" id="1661398"/>
    <lineage>
        <taxon>Eukaryota</taxon>
        <taxon>Metazoa</taxon>
        <taxon>Ecdysozoa</taxon>
        <taxon>Arthropoda</taxon>
        <taxon>Hexapoda</taxon>
        <taxon>Insecta</taxon>
        <taxon>Pterygota</taxon>
        <taxon>Neoptera</taxon>
        <taxon>Endopterygota</taxon>
        <taxon>Coleoptera</taxon>
        <taxon>Polyphaga</taxon>
        <taxon>Cucujiformia</taxon>
        <taxon>Tenebrionidae</taxon>
        <taxon>Pimeliinae</taxon>
        <taxon>Asbolus</taxon>
    </lineage>
</organism>
<protein>
    <submittedName>
        <fullName evidence="1">Uncharacterized protein</fullName>
    </submittedName>
</protein>
<evidence type="ECO:0000313" key="1">
    <source>
        <dbReference type="EMBL" id="RZC41096.1"/>
    </source>
</evidence>
<proteinExistence type="predicted"/>
<keyword evidence="2" id="KW-1185">Reference proteome</keyword>
<dbReference type="Proteomes" id="UP000292052">
    <property type="component" value="Unassembled WGS sequence"/>
</dbReference>
<comment type="caution">
    <text evidence="1">The sequence shown here is derived from an EMBL/GenBank/DDBJ whole genome shotgun (WGS) entry which is preliminary data.</text>
</comment>
<dbReference type="OrthoDB" id="6757863at2759"/>
<dbReference type="AlphaFoldDB" id="A0A482W7I4"/>
<reference evidence="1 2" key="1">
    <citation type="submission" date="2017-03" db="EMBL/GenBank/DDBJ databases">
        <title>Genome of the blue death feigning beetle - Asbolus verrucosus.</title>
        <authorList>
            <person name="Rider S.D."/>
        </authorList>
    </citation>
    <scope>NUCLEOTIDE SEQUENCE [LARGE SCALE GENOMIC DNA]</scope>
    <source>
        <strain evidence="1">Butters</strain>
        <tissue evidence="1">Head and leg muscle</tissue>
    </source>
</reference>